<feature type="domain" description="Cadherin" evidence="8">
    <location>
        <begin position="498"/>
        <end position="589"/>
    </location>
</feature>
<keyword evidence="3 5" id="KW-0106">Calcium</keyword>
<evidence type="ECO:0000313" key="9">
    <source>
        <dbReference type="EMBL" id="MEQ2221047.1"/>
    </source>
</evidence>
<dbReference type="Pfam" id="PF00028">
    <property type="entry name" value="Cadherin"/>
    <property type="match status" value="2"/>
</dbReference>
<dbReference type="SMART" id="SM00112">
    <property type="entry name" value="CA"/>
    <property type="match status" value="5"/>
</dbReference>
<reference evidence="9 10" key="1">
    <citation type="submission" date="2021-06" db="EMBL/GenBank/DDBJ databases">
        <authorList>
            <person name="Palmer J.M."/>
        </authorList>
    </citation>
    <scope>NUCLEOTIDE SEQUENCE [LARGE SCALE GENOMIC DNA]</scope>
    <source>
        <strain evidence="10">if_2019</strain>
        <tissue evidence="9">Muscle</tissue>
    </source>
</reference>
<keyword evidence="6" id="KW-1133">Transmembrane helix</keyword>
<organism evidence="9 10">
    <name type="scientific">Ilyodon furcidens</name>
    <name type="common">goldbreast splitfin</name>
    <dbReference type="NCBI Taxonomy" id="33524"/>
    <lineage>
        <taxon>Eukaryota</taxon>
        <taxon>Metazoa</taxon>
        <taxon>Chordata</taxon>
        <taxon>Craniata</taxon>
        <taxon>Vertebrata</taxon>
        <taxon>Euteleostomi</taxon>
        <taxon>Actinopterygii</taxon>
        <taxon>Neopterygii</taxon>
        <taxon>Teleostei</taxon>
        <taxon>Neoteleostei</taxon>
        <taxon>Acanthomorphata</taxon>
        <taxon>Ovalentaria</taxon>
        <taxon>Atherinomorphae</taxon>
        <taxon>Cyprinodontiformes</taxon>
        <taxon>Goodeidae</taxon>
        <taxon>Ilyodon</taxon>
    </lineage>
</organism>
<dbReference type="InterPro" id="IPR015919">
    <property type="entry name" value="Cadherin-like_sf"/>
</dbReference>
<dbReference type="PANTHER" id="PTHR24027:SF78">
    <property type="entry name" value="CADHERIN-LIKE PROTEIN 26"/>
    <property type="match status" value="1"/>
</dbReference>
<evidence type="ECO:0000256" key="7">
    <source>
        <dbReference type="SAM" id="SignalP"/>
    </source>
</evidence>
<feature type="domain" description="Cadherin" evidence="8">
    <location>
        <begin position="391"/>
        <end position="486"/>
    </location>
</feature>
<feature type="transmembrane region" description="Helical" evidence="6">
    <location>
        <begin position="591"/>
        <end position="610"/>
    </location>
</feature>
<name>A0ABV0SNU8_9TELE</name>
<evidence type="ECO:0000256" key="1">
    <source>
        <dbReference type="ARBA" id="ARBA00004370"/>
    </source>
</evidence>
<evidence type="ECO:0000259" key="8">
    <source>
        <dbReference type="PROSITE" id="PS50268"/>
    </source>
</evidence>
<feature type="non-terminal residue" evidence="9">
    <location>
        <position position="611"/>
    </location>
</feature>
<evidence type="ECO:0000313" key="10">
    <source>
        <dbReference type="Proteomes" id="UP001482620"/>
    </source>
</evidence>
<keyword evidence="4 6" id="KW-0472">Membrane</keyword>
<proteinExistence type="predicted"/>
<feature type="chain" id="PRO_5046513818" description="Cadherin domain-containing protein" evidence="7">
    <location>
        <begin position="19"/>
        <end position="611"/>
    </location>
</feature>
<protein>
    <recommendedName>
        <fullName evidence="8">Cadherin domain-containing protein</fullName>
    </recommendedName>
</protein>
<evidence type="ECO:0000256" key="2">
    <source>
        <dbReference type="ARBA" id="ARBA00022737"/>
    </source>
</evidence>
<evidence type="ECO:0000256" key="4">
    <source>
        <dbReference type="ARBA" id="ARBA00023136"/>
    </source>
</evidence>
<comment type="subcellular location">
    <subcellularLocation>
        <location evidence="1">Membrane</location>
    </subcellularLocation>
</comment>
<feature type="signal peptide" evidence="7">
    <location>
        <begin position="1"/>
        <end position="18"/>
    </location>
</feature>
<dbReference type="CDD" id="cd11304">
    <property type="entry name" value="Cadherin_repeat"/>
    <property type="match status" value="3"/>
</dbReference>
<dbReference type="PANTHER" id="PTHR24027">
    <property type="entry name" value="CADHERIN-23"/>
    <property type="match status" value="1"/>
</dbReference>
<dbReference type="EMBL" id="JAHRIQ010000895">
    <property type="protein sequence ID" value="MEQ2221047.1"/>
    <property type="molecule type" value="Genomic_DNA"/>
</dbReference>
<keyword evidence="6" id="KW-0812">Transmembrane</keyword>
<evidence type="ECO:0000256" key="5">
    <source>
        <dbReference type="PROSITE-ProRule" id="PRU00043"/>
    </source>
</evidence>
<dbReference type="PROSITE" id="PS50268">
    <property type="entry name" value="CADHERIN_2"/>
    <property type="match status" value="5"/>
</dbReference>
<dbReference type="InterPro" id="IPR020894">
    <property type="entry name" value="Cadherin_CS"/>
</dbReference>
<dbReference type="InterPro" id="IPR002126">
    <property type="entry name" value="Cadherin-like_dom"/>
</dbReference>
<accession>A0ABV0SNU8</accession>
<keyword evidence="7" id="KW-0732">Signal</keyword>
<dbReference type="InterPro" id="IPR039808">
    <property type="entry name" value="Cadherin"/>
</dbReference>
<dbReference type="Proteomes" id="UP001482620">
    <property type="component" value="Unassembled WGS sequence"/>
</dbReference>
<dbReference type="Gene3D" id="2.60.40.60">
    <property type="entry name" value="Cadherins"/>
    <property type="match status" value="5"/>
</dbReference>
<keyword evidence="10" id="KW-1185">Reference proteome</keyword>
<comment type="caution">
    <text evidence="9">The sequence shown here is derived from an EMBL/GenBank/DDBJ whole genome shotgun (WGS) entry which is preliminary data.</text>
</comment>
<keyword evidence="2" id="KW-0677">Repeat</keyword>
<gene>
    <name evidence="9" type="ORF">ILYODFUR_011717</name>
</gene>
<evidence type="ECO:0000256" key="6">
    <source>
        <dbReference type="SAM" id="Phobius"/>
    </source>
</evidence>
<dbReference type="PRINTS" id="PR00205">
    <property type="entry name" value="CADHERIN"/>
</dbReference>
<feature type="domain" description="Cadherin" evidence="8">
    <location>
        <begin position="65"/>
        <end position="144"/>
    </location>
</feature>
<sequence length="611" mass="68118">MRSLSLLLLVALAALGESEEGGKHHSRTKREFLSRSKRRWVLSTIELEEEMKVDYPFKLSRMFNDKTPGKQYEFAISGEGTDEGLFSIDKLTGDVYVHAPVDREKKASYHITFDVWDKSTNTKIDRELAFDVDVKDINDNAPRFIAITKEASVKENTPSGEYLAASLEAVDDDQEGTVNSTVVITVDKQVPAEPKIGIVHISGRLHRLIFDGCFDYDKVKTYSILIKASDKGNPPLSSTATIKLNVIDANSHQPIFKQRQYQAEAVEMTINETILRVAVEDKDTPNTDGWRAKYFFISGNEDGLYKITTDPKTNEGVIGIVKEKNFEIHTLVNLRIGVENVEPISVCKDGKLIKDSKKVPPQDSVNITVKMIDTNDAPVFEKYTDDVYHMEESEPGQVLYNPNVHDIDSSKFRFKLIEDPANWVTVDEKTGKITTIKEMDRESPFVDENNIYRIVIAAIDDGSPPATSTCTIKVHLGDINDNSPTLINKTIIMCVNKVDKILVRAQDADAKPYSGPFIFFLGDDKIASKLWKIDPAYGEEVALVSLETLPYGNYSVPLVIQDQQNEAAAETLQVEVCECNKGDVCRPRKPLSIGLGGAAIGLIFAGLLLFL</sequence>
<dbReference type="SUPFAM" id="SSF49313">
    <property type="entry name" value="Cadherin-like"/>
    <property type="match status" value="5"/>
</dbReference>
<dbReference type="PROSITE" id="PS00232">
    <property type="entry name" value="CADHERIN_1"/>
    <property type="match status" value="1"/>
</dbReference>
<feature type="domain" description="Cadherin" evidence="8">
    <location>
        <begin position="257"/>
        <end position="380"/>
    </location>
</feature>
<evidence type="ECO:0000256" key="3">
    <source>
        <dbReference type="ARBA" id="ARBA00022837"/>
    </source>
</evidence>
<feature type="domain" description="Cadherin" evidence="8">
    <location>
        <begin position="145"/>
        <end position="256"/>
    </location>
</feature>